<evidence type="ECO:0000313" key="3">
    <source>
        <dbReference type="Proteomes" id="UP000051643"/>
    </source>
</evidence>
<dbReference type="InterPro" id="IPR005625">
    <property type="entry name" value="PepSY-ass_TM"/>
</dbReference>
<dbReference type="Proteomes" id="UP000051643">
    <property type="component" value="Unassembled WGS sequence"/>
</dbReference>
<dbReference type="RefSeq" id="WP_013073433.1">
    <property type="nucleotide sequence ID" value="NZ_BMWR01000005.1"/>
</dbReference>
<name>A0A0Q9Z480_9FLAO</name>
<dbReference type="PANTHER" id="PTHR34219">
    <property type="entry name" value="IRON-REGULATED INNER MEMBRANE PROTEIN-RELATED"/>
    <property type="match status" value="1"/>
</dbReference>
<sequence length="355" mass="40807">MKAFSNIVKKVHLFLGITCGVLASISGLTGSMYVWQPEITSALNQRLLQRESTNTLSEKTLLKTSSELYRSQKDTIAKIFLPYREQETVSIIYKNGQTLYYHPETGVPLGKKSASIKLFEDLLKIHRSLGIPKIGKYIVGSSAIIFFLFLLTSGLFLWWKKYKSNFKKGIKIKWKRNRKRFNYDVHKSLGIFFSLPLAVMAFSGGYFTYNSYYKDGLKLIDGFIGNKQPEKKIEAGTGIDILHLLETPDNQYALRAIYFPQDGNEVYQFRYIKNRFINPGLRKTRELKLDNNSNTIYSSSFNDDPVSEQIAAQFYPIHIGEMAGMLGRILVFISGFVPLILFITGLRFYYFRTVR</sequence>
<keyword evidence="3" id="KW-1185">Reference proteome</keyword>
<evidence type="ECO:0000313" key="2">
    <source>
        <dbReference type="EMBL" id="KRG27653.1"/>
    </source>
</evidence>
<reference evidence="2" key="1">
    <citation type="submission" date="2015-10" db="EMBL/GenBank/DDBJ databases">
        <title>Draft genome sequence of Salegentibacter mishustinae KCTC 12263.</title>
        <authorList>
            <person name="Lin W."/>
            <person name="Zheng Q."/>
        </authorList>
    </citation>
    <scope>NUCLEOTIDE SEQUENCE [LARGE SCALE GENOMIC DNA]</scope>
    <source>
        <strain evidence="2">KCTC 12263</strain>
    </source>
</reference>
<keyword evidence="1" id="KW-0472">Membrane</keyword>
<dbReference type="STRING" id="270918.APR42_11335"/>
<proteinExistence type="predicted"/>
<comment type="caution">
    <text evidence="2">The sequence shown here is derived from an EMBL/GenBank/DDBJ whole genome shotgun (WGS) entry which is preliminary data.</text>
</comment>
<protein>
    <submittedName>
        <fullName evidence="2">Peptidase</fullName>
    </submittedName>
</protein>
<organism evidence="2 3">
    <name type="scientific">Salegentibacter mishustinae</name>
    <dbReference type="NCBI Taxonomy" id="270918"/>
    <lineage>
        <taxon>Bacteria</taxon>
        <taxon>Pseudomonadati</taxon>
        <taxon>Bacteroidota</taxon>
        <taxon>Flavobacteriia</taxon>
        <taxon>Flavobacteriales</taxon>
        <taxon>Flavobacteriaceae</taxon>
        <taxon>Salegentibacter</taxon>
    </lineage>
</organism>
<dbReference type="Pfam" id="PF03929">
    <property type="entry name" value="PepSY_TM"/>
    <property type="match status" value="1"/>
</dbReference>
<feature type="transmembrane region" description="Helical" evidence="1">
    <location>
        <begin position="188"/>
        <end position="209"/>
    </location>
</feature>
<keyword evidence="1" id="KW-0812">Transmembrane</keyword>
<dbReference type="EMBL" id="LKTP01000035">
    <property type="protein sequence ID" value="KRG27653.1"/>
    <property type="molecule type" value="Genomic_DNA"/>
</dbReference>
<feature type="transmembrane region" description="Helical" evidence="1">
    <location>
        <begin position="329"/>
        <end position="350"/>
    </location>
</feature>
<dbReference type="AlphaFoldDB" id="A0A0Q9Z480"/>
<gene>
    <name evidence="2" type="ORF">APR42_11335</name>
</gene>
<keyword evidence="1" id="KW-1133">Transmembrane helix</keyword>
<feature type="transmembrane region" description="Helical" evidence="1">
    <location>
        <begin position="12"/>
        <end position="35"/>
    </location>
</feature>
<evidence type="ECO:0000256" key="1">
    <source>
        <dbReference type="SAM" id="Phobius"/>
    </source>
</evidence>
<accession>A0A0Q9Z480</accession>
<feature type="transmembrane region" description="Helical" evidence="1">
    <location>
        <begin position="137"/>
        <end position="159"/>
    </location>
</feature>